<evidence type="ECO:0000313" key="2">
    <source>
        <dbReference type="EMBL" id="RHN49300.1"/>
    </source>
</evidence>
<dbReference type="EMBL" id="PSQE01000007">
    <property type="protein sequence ID" value="RHN49300.1"/>
    <property type="molecule type" value="Genomic_DNA"/>
</dbReference>
<protein>
    <submittedName>
        <fullName evidence="2">Uncharacterized protein</fullName>
    </submittedName>
</protein>
<feature type="region of interest" description="Disordered" evidence="1">
    <location>
        <begin position="1"/>
        <end position="117"/>
    </location>
</feature>
<evidence type="ECO:0000256" key="1">
    <source>
        <dbReference type="SAM" id="MobiDB-lite"/>
    </source>
</evidence>
<dbReference type="AlphaFoldDB" id="A0A396H7S3"/>
<dbReference type="Proteomes" id="UP000265566">
    <property type="component" value="Chromosome 7"/>
</dbReference>
<organism evidence="2">
    <name type="scientific">Medicago truncatula</name>
    <name type="common">Barrel medic</name>
    <name type="synonym">Medicago tribuloides</name>
    <dbReference type="NCBI Taxonomy" id="3880"/>
    <lineage>
        <taxon>Eukaryota</taxon>
        <taxon>Viridiplantae</taxon>
        <taxon>Streptophyta</taxon>
        <taxon>Embryophyta</taxon>
        <taxon>Tracheophyta</taxon>
        <taxon>Spermatophyta</taxon>
        <taxon>Magnoliopsida</taxon>
        <taxon>eudicotyledons</taxon>
        <taxon>Gunneridae</taxon>
        <taxon>Pentapetalae</taxon>
        <taxon>rosids</taxon>
        <taxon>fabids</taxon>
        <taxon>Fabales</taxon>
        <taxon>Fabaceae</taxon>
        <taxon>Papilionoideae</taxon>
        <taxon>50 kb inversion clade</taxon>
        <taxon>NPAAA clade</taxon>
        <taxon>Hologalegina</taxon>
        <taxon>IRL clade</taxon>
        <taxon>Trifolieae</taxon>
        <taxon>Medicago</taxon>
    </lineage>
</organism>
<reference evidence="2" key="1">
    <citation type="journal article" date="2018" name="Nat. Plants">
        <title>Whole-genome landscape of Medicago truncatula symbiotic genes.</title>
        <authorList>
            <person name="Pecrix Y."/>
            <person name="Gamas P."/>
            <person name="Carrere S."/>
        </authorList>
    </citation>
    <scope>NUCLEOTIDE SEQUENCE</scope>
    <source>
        <tissue evidence="2">Leaves</tissue>
    </source>
</reference>
<proteinExistence type="predicted"/>
<feature type="compositionally biased region" description="Basic and acidic residues" evidence="1">
    <location>
        <begin position="82"/>
        <end position="93"/>
    </location>
</feature>
<accession>A0A396H7S3</accession>
<sequence>MYNILAHDGESSRSNLPGNRRSRRRGGFGFLRGLFGKKKSNRSNNEDDTDIHNYPSTDNGGNNENENSDSETLELHSNTNTSDDHGISHDHGNDNTGHGSGMGETIPTDNYYPMNNQEDLYYGQGMQMQPPPPFEQWPTMNHYGQGMQMQPPPPFEQWPTMNHYGQGMQMQPPPPFEQWPTMNHYGQGMQMQPPYWPAMNPEHQQQEEAYNNNQEHSYLNIFDGFPNHDQYMKMQQQQLGNQDHQQQDAYNNMYPPTMTYGEPSSSMNSTMQHDSNLVDPKPVYNDGYVYNWWSTN</sequence>
<comment type="caution">
    <text evidence="2">The sequence shown here is derived from an EMBL/GenBank/DDBJ whole genome shotgun (WGS) entry which is preliminary data.</text>
</comment>
<name>A0A396H7S3_MEDTR</name>
<gene>
    <name evidence="2" type="ORF">MtrunA17_Chr7g0273021</name>
</gene>
<dbReference type="Gramene" id="rna44115">
    <property type="protein sequence ID" value="RHN49300.1"/>
    <property type="gene ID" value="gene44115"/>
</dbReference>